<dbReference type="CDD" id="cd00060">
    <property type="entry name" value="FHA"/>
    <property type="match status" value="1"/>
</dbReference>
<dbReference type="InterPro" id="IPR008984">
    <property type="entry name" value="SMAD_FHA_dom_sf"/>
</dbReference>
<reference evidence="2 3" key="1">
    <citation type="journal article" date="2007" name="Nat. Biotechnol.">
        <title>Complete genome sequence of the myxobacterium Sorangium cellulosum.</title>
        <authorList>
            <person name="Schneiker S."/>
            <person name="Perlova O."/>
            <person name="Kaiser O."/>
            <person name="Gerth K."/>
            <person name="Alici A."/>
            <person name="Altmeyer M.O."/>
            <person name="Bartels D."/>
            <person name="Bekel T."/>
            <person name="Beyer S."/>
            <person name="Bode E."/>
            <person name="Bode H.B."/>
            <person name="Bolten C.J."/>
            <person name="Choudhuri J.V."/>
            <person name="Doss S."/>
            <person name="Elnakady Y.A."/>
            <person name="Frank B."/>
            <person name="Gaigalat L."/>
            <person name="Goesmann A."/>
            <person name="Groeger C."/>
            <person name="Gross F."/>
            <person name="Jelsbak L."/>
            <person name="Jelsbak L."/>
            <person name="Kalinowski J."/>
            <person name="Kegler C."/>
            <person name="Knauber T."/>
            <person name="Konietzny S."/>
            <person name="Kopp M."/>
            <person name="Krause L."/>
            <person name="Krug D."/>
            <person name="Linke B."/>
            <person name="Mahmud T."/>
            <person name="Martinez-Arias R."/>
            <person name="McHardy A.C."/>
            <person name="Merai M."/>
            <person name="Meyer F."/>
            <person name="Mormann S."/>
            <person name="Munoz-Dorado J."/>
            <person name="Perez J."/>
            <person name="Pradella S."/>
            <person name="Rachid S."/>
            <person name="Raddatz G."/>
            <person name="Rosenau F."/>
            <person name="Rueckert C."/>
            <person name="Sasse F."/>
            <person name="Scharfe M."/>
            <person name="Schuster S.C."/>
            <person name="Suen G."/>
            <person name="Treuner-Lange A."/>
            <person name="Velicer G.J."/>
            <person name="Vorholter F.-J."/>
            <person name="Weissman K.J."/>
            <person name="Welch R.D."/>
            <person name="Wenzel S.C."/>
            <person name="Whitworth D.E."/>
            <person name="Wilhelm S."/>
            <person name="Wittmann C."/>
            <person name="Bloecker H."/>
            <person name="Puehler A."/>
            <person name="Mueller R."/>
        </authorList>
    </citation>
    <scope>NUCLEOTIDE SEQUENCE [LARGE SCALE GENOMIC DNA]</scope>
    <source>
        <strain evidence="3">So ce56</strain>
    </source>
</reference>
<dbReference type="eggNOG" id="COG1716">
    <property type="taxonomic scope" value="Bacteria"/>
</dbReference>
<dbReference type="KEGG" id="scl:sce5690"/>
<dbReference type="AlphaFoldDB" id="A9G7F9"/>
<dbReference type="PANTHER" id="PTHR23308">
    <property type="entry name" value="NUCLEAR INHIBITOR OF PROTEIN PHOSPHATASE-1"/>
    <property type="match status" value="1"/>
</dbReference>
<proteinExistence type="predicted"/>
<evidence type="ECO:0000313" key="3">
    <source>
        <dbReference type="Proteomes" id="UP000002139"/>
    </source>
</evidence>
<name>A9G7F9_SORC5</name>
<dbReference type="PROSITE" id="PS50006">
    <property type="entry name" value="FHA_DOMAIN"/>
    <property type="match status" value="1"/>
</dbReference>
<dbReference type="InterPro" id="IPR000253">
    <property type="entry name" value="FHA_dom"/>
</dbReference>
<protein>
    <submittedName>
        <fullName evidence="2">FHA domain protein</fullName>
    </submittedName>
</protein>
<dbReference type="Gene3D" id="2.60.200.20">
    <property type="match status" value="1"/>
</dbReference>
<dbReference type="SUPFAM" id="SSF49879">
    <property type="entry name" value="SMAD/FHA domain"/>
    <property type="match status" value="1"/>
</dbReference>
<dbReference type="STRING" id="448385.sce5690"/>
<evidence type="ECO:0000313" key="2">
    <source>
        <dbReference type="EMBL" id="CAN95853.1"/>
    </source>
</evidence>
<keyword evidence="3" id="KW-1185">Reference proteome</keyword>
<dbReference type="HOGENOM" id="CLU_074571_0_0_7"/>
<dbReference type="Pfam" id="PF00498">
    <property type="entry name" value="FHA"/>
    <property type="match status" value="1"/>
</dbReference>
<dbReference type="InterPro" id="IPR050923">
    <property type="entry name" value="Cell_Proc_Reg/RNA_Proc"/>
</dbReference>
<dbReference type="EMBL" id="AM746676">
    <property type="protein sequence ID" value="CAN95853.1"/>
    <property type="molecule type" value="Genomic_DNA"/>
</dbReference>
<gene>
    <name evidence="2" type="ordered locus">sce5690</name>
</gene>
<accession>A9G7F9</accession>
<organism evidence="2 3">
    <name type="scientific">Sorangium cellulosum (strain So ce56)</name>
    <name type="common">Polyangium cellulosum (strain So ce56)</name>
    <dbReference type="NCBI Taxonomy" id="448385"/>
    <lineage>
        <taxon>Bacteria</taxon>
        <taxon>Pseudomonadati</taxon>
        <taxon>Myxococcota</taxon>
        <taxon>Polyangia</taxon>
        <taxon>Polyangiales</taxon>
        <taxon>Polyangiaceae</taxon>
        <taxon>Sorangium</taxon>
    </lineage>
</organism>
<sequence length="292" mass="31844">MVLAAHAIVGRAPSSAVRLTDHAASNDHAAVSWKGERWQVRDLASTNGTSVDGRPLEAGTNVDIKRGSVLQFGGSAERWELTDDGGPVVVARALATGEERQAVDGLLALPDADSVLVSIFVDTAGRWLIEGSDGSQRPVSDKEEITVAEERWMLTVPPASPIAGTYKTAPSLSLVTCTLRFHVSRDEEHVRIEAVDGGDVLEIGQFAPFYALLLLARARRKDAARGELPEDEQGWIHVVDLARQLRVDEKYLNVLLFRARQAFAKAGLGSEIVQRRRREIRIATGRVEELKA</sequence>
<evidence type="ECO:0000259" key="1">
    <source>
        <dbReference type="PROSITE" id="PS50006"/>
    </source>
</evidence>
<feature type="domain" description="FHA" evidence="1">
    <location>
        <begin position="7"/>
        <end position="56"/>
    </location>
</feature>
<dbReference type="Proteomes" id="UP000002139">
    <property type="component" value="Chromosome"/>
</dbReference>
<dbReference type="SMART" id="SM00240">
    <property type="entry name" value="FHA"/>
    <property type="match status" value="1"/>
</dbReference>